<sequence length="164" mass="17689">MAVEGNAVEETKCEIVEDAAKAGNHVMKLSWEAHSGSHVAANLATPGAILFREPGIYEITAKVNVEQCPPEIQALAIRVVDSGNETFQYTTPIVNAGEPGWTELKWRVDTNAPLPDGSKSWGERVDGAMDFPVRFLGFGAGLKDWKTDGGTLLFDDISATRVSD</sequence>
<proteinExistence type="predicted"/>
<organism evidence="1 2">
    <name type="scientific">Terrimicrobium sacchariphilum</name>
    <dbReference type="NCBI Taxonomy" id="690879"/>
    <lineage>
        <taxon>Bacteria</taxon>
        <taxon>Pseudomonadati</taxon>
        <taxon>Verrucomicrobiota</taxon>
        <taxon>Terrimicrobiia</taxon>
        <taxon>Terrimicrobiales</taxon>
        <taxon>Terrimicrobiaceae</taxon>
        <taxon>Terrimicrobium</taxon>
    </lineage>
</organism>
<dbReference type="Proteomes" id="UP000076023">
    <property type="component" value="Unassembled WGS sequence"/>
</dbReference>
<evidence type="ECO:0000313" key="2">
    <source>
        <dbReference type="Proteomes" id="UP000076023"/>
    </source>
</evidence>
<dbReference type="OrthoDB" id="194841at2"/>
<protein>
    <recommendedName>
        <fullName evidence="3">Carbohydrate binding domain-containing protein</fullName>
    </recommendedName>
</protein>
<keyword evidence="2" id="KW-1185">Reference proteome</keyword>
<evidence type="ECO:0008006" key="3">
    <source>
        <dbReference type="Google" id="ProtNLM"/>
    </source>
</evidence>
<dbReference type="InParanoid" id="A0A146GAN0"/>
<gene>
    <name evidence="1" type="ORF">TSACC_23097</name>
</gene>
<comment type="caution">
    <text evidence="1">The sequence shown here is derived from an EMBL/GenBank/DDBJ whole genome shotgun (WGS) entry which is preliminary data.</text>
</comment>
<evidence type="ECO:0000313" key="1">
    <source>
        <dbReference type="EMBL" id="GAT34665.1"/>
    </source>
</evidence>
<accession>A0A146GAN0</accession>
<dbReference type="EMBL" id="BDCO01000002">
    <property type="protein sequence ID" value="GAT34665.1"/>
    <property type="molecule type" value="Genomic_DNA"/>
</dbReference>
<name>A0A146GAN0_TERSA</name>
<dbReference type="AlphaFoldDB" id="A0A146GAN0"/>
<dbReference type="RefSeq" id="WP_075080278.1">
    <property type="nucleotide sequence ID" value="NZ_BDCO01000002.1"/>
</dbReference>
<dbReference type="Gene3D" id="2.60.120.260">
    <property type="entry name" value="Galactose-binding domain-like"/>
    <property type="match status" value="1"/>
</dbReference>
<reference evidence="2" key="1">
    <citation type="journal article" date="2017" name="Genome Announc.">
        <title>Draft Genome Sequence of Terrimicrobium sacchariphilum NM-5T, a Facultative Anaerobic Soil Bacterium of the Class Spartobacteria.</title>
        <authorList>
            <person name="Qiu Y.L."/>
            <person name="Tourlousse D.M."/>
            <person name="Matsuura N."/>
            <person name="Ohashi A."/>
            <person name="Sekiguchi Y."/>
        </authorList>
    </citation>
    <scope>NUCLEOTIDE SEQUENCE [LARGE SCALE GENOMIC DNA]</scope>
    <source>
        <strain evidence="2">NM-5</strain>
    </source>
</reference>